<feature type="transmembrane region" description="Helical" evidence="6">
    <location>
        <begin position="92"/>
        <end position="110"/>
    </location>
</feature>
<keyword evidence="4 6" id="KW-1133">Transmembrane helix</keyword>
<dbReference type="PANTHER" id="PTHR43370:SF2">
    <property type="entry name" value="ABC TRANSPORTER PERMEASE PROTEIN"/>
    <property type="match status" value="1"/>
</dbReference>
<evidence type="ECO:0000256" key="2">
    <source>
        <dbReference type="ARBA" id="ARBA00022475"/>
    </source>
</evidence>
<evidence type="ECO:0000256" key="4">
    <source>
        <dbReference type="ARBA" id="ARBA00022989"/>
    </source>
</evidence>
<reference evidence="7 8" key="1">
    <citation type="submission" date="2017-04" db="EMBL/GenBank/DDBJ databases">
        <title>Draft Aigarchaeota genome from a New Zealand hot spring.</title>
        <authorList>
            <person name="Reysenbach A.-L."/>
            <person name="Donaho J.A."/>
            <person name="Gerhart J."/>
            <person name="Kelley J.F."/>
            <person name="Kouba K."/>
            <person name="Podar M."/>
            <person name="Stott M."/>
        </authorList>
    </citation>
    <scope>NUCLEOTIDE SEQUENCE [LARGE SCALE GENOMIC DNA]</scope>
    <source>
        <strain evidence="7">NZ13_MG1</strain>
    </source>
</reference>
<name>A0A2R7Y9N2_9ARCH</name>
<dbReference type="CDD" id="cd06580">
    <property type="entry name" value="TM_PBP1_transp_TpRbsC_like"/>
    <property type="match status" value="1"/>
</dbReference>
<evidence type="ECO:0000313" key="7">
    <source>
        <dbReference type="EMBL" id="PUA34235.1"/>
    </source>
</evidence>
<evidence type="ECO:0000256" key="6">
    <source>
        <dbReference type="SAM" id="Phobius"/>
    </source>
</evidence>
<comment type="caution">
    <text evidence="7">The sequence shown here is derived from an EMBL/GenBank/DDBJ whole genome shotgun (WGS) entry which is preliminary data.</text>
</comment>
<comment type="subcellular location">
    <subcellularLocation>
        <location evidence="1">Cell membrane</location>
        <topology evidence="1">Multi-pass membrane protein</topology>
    </subcellularLocation>
</comment>
<dbReference type="InterPro" id="IPR001851">
    <property type="entry name" value="ABC_transp_permease"/>
</dbReference>
<dbReference type="GO" id="GO:0022857">
    <property type="term" value="F:transmembrane transporter activity"/>
    <property type="evidence" value="ECO:0007669"/>
    <property type="project" value="InterPro"/>
</dbReference>
<feature type="transmembrane region" description="Helical" evidence="6">
    <location>
        <begin position="39"/>
        <end position="58"/>
    </location>
</feature>
<dbReference type="EMBL" id="NDWU01000002">
    <property type="protein sequence ID" value="PUA34235.1"/>
    <property type="molecule type" value="Genomic_DNA"/>
</dbReference>
<protein>
    <recommendedName>
        <fullName evidence="9">ABC transporter permease</fullName>
    </recommendedName>
</protein>
<feature type="transmembrane region" description="Helical" evidence="6">
    <location>
        <begin position="64"/>
        <end position="85"/>
    </location>
</feature>
<organism evidence="7 8">
    <name type="scientific">Candidatus Terraquivivens tikiterensis</name>
    <dbReference type="NCBI Taxonomy" id="1980982"/>
    <lineage>
        <taxon>Archaea</taxon>
        <taxon>Nitrososphaerota</taxon>
        <taxon>Candidatus Wolframiiraptoraceae</taxon>
        <taxon>Candidatus Terraquivivens</taxon>
    </lineage>
</organism>
<accession>A0A2R7Y9N2</accession>
<keyword evidence="2" id="KW-1003">Cell membrane</keyword>
<feature type="transmembrane region" description="Helical" evidence="6">
    <location>
        <begin position="272"/>
        <end position="295"/>
    </location>
</feature>
<keyword evidence="5 6" id="KW-0472">Membrane</keyword>
<dbReference type="Pfam" id="PF02653">
    <property type="entry name" value="BPD_transp_2"/>
    <property type="match status" value="1"/>
</dbReference>
<evidence type="ECO:0000256" key="1">
    <source>
        <dbReference type="ARBA" id="ARBA00004651"/>
    </source>
</evidence>
<evidence type="ECO:0000256" key="3">
    <source>
        <dbReference type="ARBA" id="ARBA00022692"/>
    </source>
</evidence>
<sequence>MVSVEIVVGLLYSSVSLLTPILLAGLAELLVERSGILNLSLEGAMLVGAFTAFMVAFYTGSLGYAMLAASIAGVALCMLFALLTITLALDQMVTGLALNLLTIGITSYFYRASFGWYVSPIPPHVETTLQPVEIPVLSQIPILGKVLFNHLPHTYAALALVFLSWWLLFRTESGLKIRAMGEDPQTADYLGINVNLTRYALLVLEGGIAGIAGALLSIGYYNMFLDNMTQGRGYIAIALVILSRWNPLLLLGAAFIFSFIDALQLRIQAFNVPFLPYQFALMLPYLFTIVLLLVAGRKVKGPASLGKPFKKSR</sequence>
<evidence type="ECO:0000256" key="5">
    <source>
        <dbReference type="ARBA" id="ARBA00023136"/>
    </source>
</evidence>
<evidence type="ECO:0000313" key="8">
    <source>
        <dbReference type="Proteomes" id="UP000244066"/>
    </source>
</evidence>
<feature type="transmembrane region" description="Helical" evidence="6">
    <location>
        <begin position="199"/>
        <end position="221"/>
    </location>
</feature>
<dbReference type="GO" id="GO:0005886">
    <property type="term" value="C:plasma membrane"/>
    <property type="evidence" value="ECO:0007669"/>
    <property type="project" value="UniProtKB-SubCell"/>
</dbReference>
<feature type="transmembrane region" description="Helical" evidence="6">
    <location>
        <begin position="233"/>
        <end position="260"/>
    </location>
</feature>
<evidence type="ECO:0008006" key="9">
    <source>
        <dbReference type="Google" id="ProtNLM"/>
    </source>
</evidence>
<proteinExistence type="predicted"/>
<dbReference type="PANTHER" id="PTHR43370">
    <property type="entry name" value="SUGAR ABC TRANSPORTER INTEGRAL MEMBRANE PROTEIN-RELATED"/>
    <property type="match status" value="1"/>
</dbReference>
<keyword evidence="3 6" id="KW-0812">Transmembrane</keyword>
<dbReference type="AlphaFoldDB" id="A0A2R7Y9N2"/>
<feature type="transmembrane region" description="Helical" evidence="6">
    <location>
        <begin position="6"/>
        <end position="27"/>
    </location>
</feature>
<feature type="transmembrane region" description="Helical" evidence="6">
    <location>
        <begin position="151"/>
        <end position="169"/>
    </location>
</feature>
<gene>
    <name evidence="7" type="ORF">B9J98_01195</name>
</gene>
<dbReference type="Proteomes" id="UP000244066">
    <property type="component" value="Unassembled WGS sequence"/>
</dbReference>